<dbReference type="OrthoDB" id="5125553at2"/>
<organism evidence="1 2">
    <name type="scientific">Leifsonia xyli subsp. xyli</name>
    <dbReference type="NCBI Taxonomy" id="59736"/>
    <lineage>
        <taxon>Bacteria</taxon>
        <taxon>Bacillati</taxon>
        <taxon>Actinomycetota</taxon>
        <taxon>Actinomycetes</taxon>
        <taxon>Micrococcales</taxon>
        <taxon>Microbacteriaceae</taxon>
        <taxon>Leifsonia</taxon>
    </lineage>
</organism>
<dbReference type="RefSeq" id="WP_141692865.1">
    <property type="nucleotide sequence ID" value="NZ_LNZG01000023.1"/>
</dbReference>
<dbReference type="Proteomes" id="UP000094426">
    <property type="component" value="Unassembled WGS sequence"/>
</dbReference>
<proteinExistence type="predicted"/>
<dbReference type="EMBL" id="LNZG01000023">
    <property type="protein sequence ID" value="ODA89998.1"/>
    <property type="molecule type" value="Genomic_DNA"/>
</dbReference>
<comment type="caution">
    <text evidence="1">The sequence shown here is derived from an EMBL/GenBank/DDBJ whole genome shotgun (WGS) entry which is preliminary data.</text>
</comment>
<protein>
    <recommendedName>
        <fullName evidence="3">XRE family transcriptional regulator</fullName>
    </recommendedName>
</protein>
<dbReference type="AlphaFoldDB" id="A0A1E2SK22"/>
<evidence type="ECO:0000313" key="1">
    <source>
        <dbReference type="EMBL" id="ODA89998.1"/>
    </source>
</evidence>
<gene>
    <name evidence="1" type="ORF">ATY41_02855</name>
</gene>
<evidence type="ECO:0008006" key="3">
    <source>
        <dbReference type="Google" id="ProtNLM"/>
    </source>
</evidence>
<reference evidence="1 2" key="1">
    <citation type="submission" date="2015-11" db="EMBL/GenBank/DDBJ databases">
        <authorList>
            <person name="Zhang Y."/>
            <person name="Guo Z."/>
        </authorList>
    </citation>
    <scope>NUCLEOTIDE SEQUENCE [LARGE SCALE GENOMIC DNA]</scope>
    <source>
        <strain evidence="2">gdw1</strain>
    </source>
</reference>
<evidence type="ECO:0000313" key="2">
    <source>
        <dbReference type="Proteomes" id="UP000094426"/>
    </source>
</evidence>
<accession>A0A1E2SK22</accession>
<name>A0A1E2SK22_LEIXY</name>
<sequence>MEPDITEQITRAVKAELARRDLDGVDLVPVLGMGRNAVYSRLRHERAFDMAELSKITVFMGITMNDLLDSAQYGLRIAERATGEHARTETAA</sequence>